<reference evidence="2 3" key="1">
    <citation type="submission" date="2007-06" db="EMBL/GenBank/DDBJ databases">
        <title>The Genome Sequence of Coccidioides posadasii RMSCC_3488.</title>
        <authorList>
            <consortium name="Coccidioides Genome Resources Consortium"/>
            <consortium name="The Broad Institute Genome Sequencing Platform"/>
            <person name="Henn M.R."/>
            <person name="Sykes S."/>
            <person name="Young S."/>
            <person name="Jaffe D."/>
            <person name="Berlin A."/>
            <person name="Alvarez P."/>
            <person name="Butler J."/>
            <person name="Gnerre S."/>
            <person name="Grabherr M."/>
            <person name="Mauceli E."/>
            <person name="Brockman W."/>
            <person name="Kodira C."/>
            <person name="Alvarado L."/>
            <person name="Zeng Q."/>
            <person name="Crawford M."/>
            <person name="Antoine C."/>
            <person name="Devon K."/>
            <person name="Galgiani J."/>
            <person name="Orsborn K."/>
            <person name="Lewis M.L."/>
            <person name="Nusbaum C."/>
            <person name="Galagan J."/>
            <person name="Birren B."/>
        </authorList>
    </citation>
    <scope>NUCLEOTIDE SEQUENCE [LARGE SCALE GENOMIC DNA]</scope>
    <source>
        <strain evidence="2 3">RMSCC 3488</strain>
    </source>
</reference>
<reference evidence="3" key="3">
    <citation type="journal article" date="2010" name="Genome Res.">
        <title>Population genomic sequencing of Coccidioides fungi reveals recent hybridization and transposon control.</title>
        <authorList>
            <person name="Neafsey D.E."/>
            <person name="Barker B.M."/>
            <person name="Sharpton T.J."/>
            <person name="Stajich J.E."/>
            <person name="Park D.J."/>
            <person name="Whiston E."/>
            <person name="Hung C.-Y."/>
            <person name="McMahan C."/>
            <person name="White J."/>
            <person name="Sykes S."/>
            <person name="Heiman D."/>
            <person name="Young S."/>
            <person name="Zeng Q."/>
            <person name="Abouelleil A."/>
            <person name="Aftuck L."/>
            <person name="Bessette D."/>
            <person name="Brown A."/>
            <person name="FitzGerald M."/>
            <person name="Lui A."/>
            <person name="Macdonald J.P."/>
            <person name="Priest M."/>
            <person name="Orbach M.J."/>
            <person name="Galgiani J.N."/>
            <person name="Kirkland T.N."/>
            <person name="Cole G.T."/>
            <person name="Birren B.W."/>
            <person name="Henn M.R."/>
            <person name="Taylor J.W."/>
            <person name="Rounsley S.D."/>
        </authorList>
    </citation>
    <scope>NUCLEOTIDE SEQUENCE [LARGE SCALE GENOMIC DNA]</scope>
    <source>
        <strain evidence="3">RMSCC 3488</strain>
    </source>
</reference>
<gene>
    <name evidence="2" type="ORF">CPAG_04515</name>
</gene>
<sequence length="108" mass="11616">MSIGRERSVVARFPGVLGGRITEVEDEGQCGLSAGAAWGSRRLRGCAEIAVGLVCLVSGQKELLSLLELPFGNQISGVGKRRRSRAGRVDVRNDEKASRKRSYGLPYA</sequence>
<evidence type="ECO:0000256" key="1">
    <source>
        <dbReference type="SAM" id="MobiDB-lite"/>
    </source>
</evidence>
<dbReference type="EMBL" id="DS268110">
    <property type="protein sequence ID" value="KMM68183.1"/>
    <property type="molecule type" value="Genomic_DNA"/>
</dbReference>
<feature type="compositionally biased region" description="Basic and acidic residues" evidence="1">
    <location>
        <begin position="87"/>
        <end position="97"/>
    </location>
</feature>
<organism evidence="2 3">
    <name type="scientific">Coccidioides posadasii RMSCC 3488</name>
    <dbReference type="NCBI Taxonomy" id="454284"/>
    <lineage>
        <taxon>Eukaryota</taxon>
        <taxon>Fungi</taxon>
        <taxon>Dikarya</taxon>
        <taxon>Ascomycota</taxon>
        <taxon>Pezizomycotina</taxon>
        <taxon>Eurotiomycetes</taxon>
        <taxon>Eurotiomycetidae</taxon>
        <taxon>Onygenales</taxon>
        <taxon>Onygenaceae</taxon>
        <taxon>Coccidioides</taxon>
    </lineage>
</organism>
<evidence type="ECO:0000313" key="2">
    <source>
        <dbReference type="EMBL" id="KMM68183.1"/>
    </source>
</evidence>
<feature type="region of interest" description="Disordered" evidence="1">
    <location>
        <begin position="78"/>
        <end position="108"/>
    </location>
</feature>
<evidence type="ECO:0000313" key="3">
    <source>
        <dbReference type="Proteomes" id="UP000054567"/>
    </source>
</evidence>
<dbReference type="Proteomes" id="UP000054567">
    <property type="component" value="Unassembled WGS sequence"/>
</dbReference>
<proteinExistence type="predicted"/>
<accession>A0A0J6FCZ5</accession>
<reference evidence="3" key="2">
    <citation type="journal article" date="2009" name="Genome Res.">
        <title>Comparative genomic analyses of the human fungal pathogens Coccidioides and their relatives.</title>
        <authorList>
            <person name="Sharpton T.J."/>
            <person name="Stajich J.E."/>
            <person name="Rounsley S.D."/>
            <person name="Gardner M.J."/>
            <person name="Wortman J.R."/>
            <person name="Jordar V.S."/>
            <person name="Maiti R."/>
            <person name="Kodira C.D."/>
            <person name="Neafsey D.E."/>
            <person name="Zeng Q."/>
            <person name="Hung C.-Y."/>
            <person name="McMahan C."/>
            <person name="Muszewska A."/>
            <person name="Grynberg M."/>
            <person name="Mandel M.A."/>
            <person name="Kellner E.M."/>
            <person name="Barker B.M."/>
            <person name="Galgiani J.N."/>
            <person name="Orbach M.J."/>
            <person name="Kirkland T.N."/>
            <person name="Cole G.T."/>
            <person name="Henn M.R."/>
            <person name="Birren B.W."/>
            <person name="Taylor J.W."/>
        </authorList>
    </citation>
    <scope>NUCLEOTIDE SEQUENCE [LARGE SCALE GENOMIC DNA]</scope>
    <source>
        <strain evidence="3">RMSCC 3488</strain>
    </source>
</reference>
<name>A0A0J6FCZ5_COCPO</name>
<dbReference type="VEuPathDB" id="FungiDB:CPAG_04515"/>
<protein>
    <submittedName>
        <fullName evidence="2">Uncharacterized protein</fullName>
    </submittedName>
</protein>
<dbReference type="AlphaFoldDB" id="A0A0J6FCZ5"/>